<feature type="domain" description="Fe/B12 periplasmic-binding" evidence="4">
    <location>
        <begin position="58"/>
        <end position="311"/>
    </location>
</feature>
<dbReference type="InterPro" id="IPR050902">
    <property type="entry name" value="ABC_Transporter_SBP"/>
</dbReference>
<feature type="signal peptide" evidence="3">
    <location>
        <begin position="1"/>
        <end position="22"/>
    </location>
</feature>
<protein>
    <submittedName>
        <fullName evidence="5">ABC transporter substrate-binding protein</fullName>
    </submittedName>
</protein>
<accession>A0A6F8Y4P8</accession>
<dbReference type="InterPro" id="IPR054828">
    <property type="entry name" value="Vit_B12_bind_prot"/>
</dbReference>
<evidence type="ECO:0000313" key="5">
    <source>
        <dbReference type="EMBL" id="BCB80999.1"/>
    </source>
</evidence>
<keyword evidence="6" id="KW-1185">Reference proteome</keyword>
<dbReference type="NCBIfam" id="NF038402">
    <property type="entry name" value="TroA_like"/>
    <property type="match status" value="1"/>
</dbReference>
<dbReference type="PROSITE" id="PS50983">
    <property type="entry name" value="FE_B12_PBP"/>
    <property type="match status" value="1"/>
</dbReference>
<dbReference type="EMBL" id="AP022870">
    <property type="protein sequence ID" value="BCB80999.1"/>
    <property type="molecule type" value="Genomic_DNA"/>
</dbReference>
<dbReference type="SUPFAM" id="SSF53807">
    <property type="entry name" value="Helical backbone' metal receptor"/>
    <property type="match status" value="1"/>
</dbReference>
<feature type="chain" id="PRO_5026320949" evidence="3">
    <location>
        <begin position="23"/>
        <end position="312"/>
    </location>
</feature>
<dbReference type="KEGG" id="pfla:Pflav_074090"/>
<dbReference type="Pfam" id="PF01497">
    <property type="entry name" value="Peripla_BP_2"/>
    <property type="match status" value="1"/>
</dbReference>
<reference evidence="5 6" key="2">
    <citation type="submission" date="2020-03" db="EMBL/GenBank/DDBJ databases">
        <authorList>
            <person name="Ichikawa N."/>
            <person name="Kimura A."/>
            <person name="Kitahashi Y."/>
            <person name="Uohara A."/>
        </authorList>
    </citation>
    <scope>NUCLEOTIDE SEQUENCE [LARGE SCALE GENOMIC DNA]</scope>
    <source>
        <strain evidence="5 6">NBRC 107702</strain>
    </source>
</reference>
<evidence type="ECO:0000256" key="1">
    <source>
        <dbReference type="ARBA" id="ARBA00008814"/>
    </source>
</evidence>
<comment type="similarity">
    <text evidence="1">Belongs to the bacterial solute-binding protein 8 family.</text>
</comment>
<dbReference type="GO" id="GO:0071281">
    <property type="term" value="P:cellular response to iron ion"/>
    <property type="evidence" value="ECO:0007669"/>
    <property type="project" value="TreeGrafter"/>
</dbReference>
<dbReference type="InterPro" id="IPR002491">
    <property type="entry name" value="ABC_transptr_periplasmic_BD"/>
</dbReference>
<dbReference type="CDD" id="cd01143">
    <property type="entry name" value="YvrC"/>
    <property type="match status" value="1"/>
</dbReference>
<dbReference type="PROSITE" id="PS51257">
    <property type="entry name" value="PROKAR_LIPOPROTEIN"/>
    <property type="match status" value="1"/>
</dbReference>
<evidence type="ECO:0000313" key="6">
    <source>
        <dbReference type="Proteomes" id="UP000502508"/>
    </source>
</evidence>
<name>A0A6F8Y4P8_9ACTN</name>
<dbReference type="PANTHER" id="PTHR30535">
    <property type="entry name" value="VITAMIN B12-BINDING PROTEIN"/>
    <property type="match status" value="1"/>
</dbReference>
<dbReference type="PANTHER" id="PTHR30535:SF34">
    <property type="entry name" value="MOLYBDATE-BINDING PROTEIN MOLA"/>
    <property type="match status" value="1"/>
</dbReference>
<gene>
    <name evidence="5" type="ORF">Pflav_074090</name>
</gene>
<reference evidence="5 6" key="1">
    <citation type="submission" date="2020-03" db="EMBL/GenBank/DDBJ databases">
        <title>Whole genome shotgun sequence of Phytohabitans flavus NBRC 107702.</title>
        <authorList>
            <person name="Komaki H."/>
            <person name="Tamura T."/>
        </authorList>
    </citation>
    <scope>NUCLEOTIDE SEQUENCE [LARGE SCALE GENOMIC DNA]</scope>
    <source>
        <strain evidence="5 6">NBRC 107702</strain>
    </source>
</reference>
<sequence>MKRRITAAVIAAAAAIAMSACASNDSTGEPSGGGEATANAATYPVTVGSLTLDKRPEKIVSLSPSATEMLFAIGAGAQVTAVDDNSNYPPDAPKSDLSGFQPNAEAIAAKSPDLVVISNDTNKVVDQLTTLKIPVYLAASAVTLDDSYKQINDLGALTGHPTEAADTVQRMKDDIAKLVKDVPQRAEKLTYYYELDPTLYSVTSKTFIGALFSLAGLENVADPSDADGKKGGYPQLSAEGLVKVDPDLIFLADTKCCQQSLETVKARTGWASITAVKNGNVIQLDDDIASRWGPRVVDLVKAITDAVAKAPV</sequence>
<dbReference type="AlphaFoldDB" id="A0A6F8Y4P8"/>
<dbReference type="Gene3D" id="3.40.50.1980">
    <property type="entry name" value="Nitrogenase molybdenum iron protein domain"/>
    <property type="match status" value="2"/>
</dbReference>
<organism evidence="5 6">
    <name type="scientific">Phytohabitans flavus</name>
    <dbReference type="NCBI Taxonomy" id="1076124"/>
    <lineage>
        <taxon>Bacteria</taxon>
        <taxon>Bacillati</taxon>
        <taxon>Actinomycetota</taxon>
        <taxon>Actinomycetes</taxon>
        <taxon>Micromonosporales</taxon>
        <taxon>Micromonosporaceae</taxon>
    </lineage>
</organism>
<evidence type="ECO:0000256" key="2">
    <source>
        <dbReference type="ARBA" id="ARBA00022729"/>
    </source>
</evidence>
<dbReference type="RefSeq" id="WP_173040994.1">
    <property type="nucleotide sequence ID" value="NZ_AP022870.1"/>
</dbReference>
<dbReference type="Proteomes" id="UP000502508">
    <property type="component" value="Chromosome"/>
</dbReference>
<proteinExistence type="inferred from homology"/>
<keyword evidence="2 3" id="KW-0732">Signal</keyword>
<evidence type="ECO:0000259" key="4">
    <source>
        <dbReference type="PROSITE" id="PS50983"/>
    </source>
</evidence>
<evidence type="ECO:0000256" key="3">
    <source>
        <dbReference type="SAM" id="SignalP"/>
    </source>
</evidence>